<keyword evidence="2" id="KW-0540">Nuclease</keyword>
<dbReference type="EMBL" id="CP063056">
    <property type="protein sequence ID" value="QPB42318.1"/>
    <property type="molecule type" value="Genomic_DNA"/>
</dbReference>
<dbReference type="GO" id="GO:0004519">
    <property type="term" value="F:endonuclease activity"/>
    <property type="evidence" value="ECO:0007669"/>
    <property type="project" value="UniProtKB-KW"/>
</dbReference>
<evidence type="ECO:0000313" key="3">
    <source>
        <dbReference type="Proteomes" id="UP000663069"/>
    </source>
</evidence>
<organism evidence="2 3">
    <name type="scientific">Rodentibacter haemolyticus</name>
    <dbReference type="NCBI Taxonomy" id="2778911"/>
    <lineage>
        <taxon>Bacteria</taxon>
        <taxon>Pseudomonadati</taxon>
        <taxon>Pseudomonadota</taxon>
        <taxon>Gammaproteobacteria</taxon>
        <taxon>Pasteurellales</taxon>
        <taxon>Pasteurellaceae</taxon>
        <taxon>Rodentibacter</taxon>
    </lineage>
</organism>
<keyword evidence="2" id="KW-0378">Hydrolase</keyword>
<dbReference type="Proteomes" id="UP000663069">
    <property type="component" value="Chromosome"/>
</dbReference>
<gene>
    <name evidence="2" type="ORF">IHV77_10500</name>
</gene>
<sequence length="283" mass="32577">MKKINKIFAFLLLMGIAIGAYRVSGLHIFESLQIMLKSTSQNHFKRINPSCFINEALNPPLEKTHIRLLSWNIHKEADKGWQQDLTRFARNQDFVLLQEATPQQNLPSFSTALFVSSFAYQGTAYGVKTFSKTIPKRYCGISQPEPWIHIPKVANAAQYSLKNGGELWVVNVHLINFEWQPEAYRTQLKKIFSLLDNPKSAVILAGDFNAWNKERKAILNEFIQEFGLNEVSFSQDERVRFLGNPLDYVFVRGMKMLSSKTERVVSSDHSPIWGEFEMDIQKE</sequence>
<name>A0ABX6UY69_9PAST</name>
<dbReference type="NCBIfam" id="NF003842">
    <property type="entry name" value="PRK05421.1-4"/>
    <property type="match status" value="1"/>
</dbReference>
<protein>
    <submittedName>
        <fullName evidence="2">Endonuclease/exonuclease/phosphatase family protein</fullName>
    </submittedName>
</protein>
<dbReference type="Pfam" id="PF03372">
    <property type="entry name" value="Exo_endo_phos"/>
    <property type="match status" value="1"/>
</dbReference>
<dbReference type="InterPro" id="IPR005135">
    <property type="entry name" value="Endo/exonuclease/phosphatase"/>
</dbReference>
<dbReference type="RefSeq" id="WP_194811900.1">
    <property type="nucleotide sequence ID" value="NZ_CP063056.1"/>
</dbReference>
<evidence type="ECO:0000313" key="2">
    <source>
        <dbReference type="EMBL" id="QPB42318.1"/>
    </source>
</evidence>
<evidence type="ECO:0000259" key="1">
    <source>
        <dbReference type="Pfam" id="PF03372"/>
    </source>
</evidence>
<reference evidence="2 3" key="1">
    <citation type="submission" date="2020-10" db="EMBL/GenBank/DDBJ databases">
        <title>Genome Sequencing of Rodentibacter spp. strain DSM111151.</title>
        <authorList>
            <person name="Benga L."/>
            <person name="Lautwein T."/>
        </authorList>
    </citation>
    <scope>NUCLEOTIDE SEQUENCE [LARGE SCALE GENOMIC DNA]</scope>
    <source>
        <strain evidence="2 3">DSM 111151</strain>
    </source>
</reference>
<keyword evidence="3" id="KW-1185">Reference proteome</keyword>
<dbReference type="NCBIfam" id="NF003840">
    <property type="entry name" value="PRK05421.1-2"/>
    <property type="match status" value="1"/>
</dbReference>
<feature type="domain" description="Endonuclease/exonuclease/phosphatase" evidence="1">
    <location>
        <begin position="69"/>
        <end position="269"/>
    </location>
</feature>
<dbReference type="SUPFAM" id="SSF56219">
    <property type="entry name" value="DNase I-like"/>
    <property type="match status" value="1"/>
</dbReference>
<accession>A0ABX6UY69</accession>
<proteinExistence type="predicted"/>
<dbReference type="InterPro" id="IPR036691">
    <property type="entry name" value="Endo/exonu/phosph_ase_sf"/>
</dbReference>
<dbReference type="Gene3D" id="3.60.10.10">
    <property type="entry name" value="Endonuclease/exonuclease/phosphatase"/>
    <property type="match status" value="1"/>
</dbReference>
<keyword evidence="2" id="KW-0255">Endonuclease</keyword>